<evidence type="ECO:0000313" key="4">
    <source>
        <dbReference type="EMBL" id="NAS11662.1"/>
    </source>
</evidence>
<reference evidence="4 5" key="1">
    <citation type="submission" date="2020-01" db="EMBL/GenBank/DDBJ databases">
        <title>Bacteria diversity of Porities sp.</title>
        <authorList>
            <person name="Wang G."/>
        </authorList>
    </citation>
    <scope>NUCLEOTIDE SEQUENCE [LARGE SCALE GENOMIC DNA]</scope>
    <source>
        <strain evidence="4 5">R33</strain>
    </source>
</reference>
<dbReference type="PROSITE" id="PS00018">
    <property type="entry name" value="EF_HAND_1"/>
    <property type="match status" value="1"/>
</dbReference>
<dbReference type="Pfam" id="PF13202">
    <property type="entry name" value="EF-hand_5"/>
    <property type="match status" value="1"/>
</dbReference>
<protein>
    <submittedName>
        <fullName evidence="4">EF-hand domain-containing protein</fullName>
    </submittedName>
</protein>
<feature type="compositionally biased region" description="Basic and acidic residues" evidence="1">
    <location>
        <begin position="50"/>
        <end position="69"/>
    </location>
</feature>
<dbReference type="PROSITE" id="PS50222">
    <property type="entry name" value="EF_HAND_2"/>
    <property type="match status" value="1"/>
</dbReference>
<dbReference type="Pfam" id="PF13405">
    <property type="entry name" value="EF-hand_6"/>
    <property type="match status" value="1"/>
</dbReference>
<dbReference type="RefSeq" id="WP_161434673.1">
    <property type="nucleotide sequence ID" value="NZ_WXYO01000002.1"/>
</dbReference>
<dbReference type="InterPro" id="IPR002048">
    <property type="entry name" value="EF_hand_dom"/>
</dbReference>
<sequence>MKRNKLKYFTIVALMLATAMAHAQSTEGERQNNRRPSLDQLFADLDENEDGKLSKAEIKGPLKRDFDKFDTDEDGYLTREELKKAPKPEGRRPRNRDN</sequence>
<keyword evidence="2" id="KW-0732">Signal</keyword>
<dbReference type="InterPro" id="IPR011992">
    <property type="entry name" value="EF-hand-dom_pair"/>
</dbReference>
<feature type="region of interest" description="Disordered" evidence="1">
    <location>
        <begin position="21"/>
        <end position="98"/>
    </location>
</feature>
<proteinExistence type="predicted"/>
<keyword evidence="5" id="KW-1185">Reference proteome</keyword>
<dbReference type="EMBL" id="WXYO01000002">
    <property type="protein sequence ID" value="NAS11662.1"/>
    <property type="molecule type" value="Genomic_DNA"/>
</dbReference>
<feature type="compositionally biased region" description="Basic and acidic residues" evidence="1">
    <location>
        <begin position="76"/>
        <end position="98"/>
    </location>
</feature>
<feature type="domain" description="EF-hand" evidence="3">
    <location>
        <begin position="57"/>
        <end position="92"/>
    </location>
</feature>
<accession>A0A6L9EAP9</accession>
<gene>
    <name evidence="4" type="ORF">GTQ38_06590</name>
</gene>
<feature type="signal peptide" evidence="2">
    <location>
        <begin position="1"/>
        <end position="23"/>
    </location>
</feature>
<evidence type="ECO:0000259" key="3">
    <source>
        <dbReference type="PROSITE" id="PS50222"/>
    </source>
</evidence>
<evidence type="ECO:0000313" key="5">
    <source>
        <dbReference type="Proteomes" id="UP000475249"/>
    </source>
</evidence>
<evidence type="ECO:0000256" key="2">
    <source>
        <dbReference type="SAM" id="SignalP"/>
    </source>
</evidence>
<dbReference type="Proteomes" id="UP000475249">
    <property type="component" value="Unassembled WGS sequence"/>
</dbReference>
<name>A0A6L9EAP9_9FLAO</name>
<dbReference type="GO" id="GO:0005509">
    <property type="term" value="F:calcium ion binding"/>
    <property type="evidence" value="ECO:0007669"/>
    <property type="project" value="InterPro"/>
</dbReference>
<organism evidence="4 5">
    <name type="scientific">Poritiphilus flavus</name>
    <dbReference type="NCBI Taxonomy" id="2697053"/>
    <lineage>
        <taxon>Bacteria</taxon>
        <taxon>Pseudomonadati</taxon>
        <taxon>Bacteroidota</taxon>
        <taxon>Flavobacteriia</taxon>
        <taxon>Flavobacteriales</taxon>
        <taxon>Flavobacteriaceae</taxon>
        <taxon>Poritiphilus</taxon>
    </lineage>
</organism>
<comment type="caution">
    <text evidence="4">The sequence shown here is derived from an EMBL/GenBank/DDBJ whole genome shotgun (WGS) entry which is preliminary data.</text>
</comment>
<dbReference type="InterPro" id="IPR018247">
    <property type="entry name" value="EF_Hand_1_Ca_BS"/>
</dbReference>
<feature type="chain" id="PRO_5026903078" evidence="2">
    <location>
        <begin position="24"/>
        <end position="98"/>
    </location>
</feature>
<dbReference type="Gene3D" id="1.10.238.10">
    <property type="entry name" value="EF-hand"/>
    <property type="match status" value="2"/>
</dbReference>
<dbReference type="SUPFAM" id="SSF47473">
    <property type="entry name" value="EF-hand"/>
    <property type="match status" value="1"/>
</dbReference>
<evidence type="ECO:0000256" key="1">
    <source>
        <dbReference type="SAM" id="MobiDB-lite"/>
    </source>
</evidence>
<dbReference type="AlphaFoldDB" id="A0A6L9EAP9"/>